<dbReference type="GO" id="GO:0017005">
    <property type="term" value="F:3'-tyrosyl-DNA phosphodiesterase activity"/>
    <property type="evidence" value="ECO:0007669"/>
    <property type="project" value="TreeGrafter"/>
</dbReference>
<feature type="compositionally biased region" description="Basic and acidic residues" evidence="4">
    <location>
        <begin position="83"/>
        <end position="97"/>
    </location>
</feature>
<dbReference type="AlphaFoldDB" id="A0A6G1FXH4"/>
<feature type="compositionally biased region" description="Low complexity" evidence="4">
    <location>
        <begin position="38"/>
        <end position="47"/>
    </location>
</feature>
<dbReference type="OrthoDB" id="47785at2759"/>
<dbReference type="Pfam" id="PF02809">
    <property type="entry name" value="UIM"/>
    <property type="match status" value="1"/>
</dbReference>
<feature type="active site" description="Nucleophile" evidence="1">
    <location>
        <position position="205"/>
    </location>
</feature>
<dbReference type="Gene3D" id="3.30.870.10">
    <property type="entry name" value="Endonuclease Chain A"/>
    <property type="match status" value="2"/>
</dbReference>
<evidence type="ECO:0000313" key="5">
    <source>
        <dbReference type="EMBL" id="KAF1810319.1"/>
    </source>
</evidence>
<reference evidence="7" key="3">
    <citation type="submission" date="2025-04" db="UniProtKB">
        <authorList>
            <consortium name="RefSeq"/>
        </authorList>
    </citation>
    <scope>IDENTIFICATION</scope>
    <source>
        <strain evidence="7">CBS 781.70</strain>
    </source>
</reference>
<dbReference type="PANTHER" id="PTHR12415">
    <property type="entry name" value="TYROSYL-DNA PHOSPHODIESTERASE 1"/>
    <property type="match status" value="1"/>
</dbReference>
<dbReference type="EMBL" id="ML975166">
    <property type="protein sequence ID" value="KAF1810319.1"/>
    <property type="molecule type" value="Genomic_DNA"/>
</dbReference>
<feature type="active site" description="Proton donor/acceptor" evidence="1">
    <location>
        <position position="455"/>
    </location>
</feature>
<dbReference type="GO" id="GO:0005634">
    <property type="term" value="C:nucleus"/>
    <property type="evidence" value="ECO:0007669"/>
    <property type="project" value="InterPro"/>
</dbReference>
<dbReference type="GeneID" id="54420476"/>
<reference evidence="5 7" key="1">
    <citation type="submission" date="2020-01" db="EMBL/GenBank/DDBJ databases">
        <authorList>
            <consortium name="DOE Joint Genome Institute"/>
            <person name="Haridas S."/>
            <person name="Albert R."/>
            <person name="Binder M."/>
            <person name="Bloem J."/>
            <person name="Labutti K."/>
            <person name="Salamov A."/>
            <person name="Andreopoulos B."/>
            <person name="Baker S.E."/>
            <person name="Barry K."/>
            <person name="Bills G."/>
            <person name="Bluhm B.H."/>
            <person name="Cannon C."/>
            <person name="Castanera R."/>
            <person name="Culley D.E."/>
            <person name="Daum C."/>
            <person name="Ezra D."/>
            <person name="Gonzalez J.B."/>
            <person name="Henrissat B."/>
            <person name="Kuo A."/>
            <person name="Liang C."/>
            <person name="Lipzen A."/>
            <person name="Lutzoni F."/>
            <person name="Magnuson J."/>
            <person name="Mondo S."/>
            <person name="Nolan M."/>
            <person name="Ohm R."/>
            <person name="Pangilinan J."/>
            <person name="Park H.-J."/>
            <person name="Ramirez L."/>
            <person name="Alfaro M."/>
            <person name="Sun H."/>
            <person name="Tritt A."/>
            <person name="Yoshinaga Y."/>
            <person name="Zwiers L.-H."/>
            <person name="Turgeon B.G."/>
            <person name="Goodwin S.B."/>
            <person name="Spatafora J.W."/>
            <person name="Crous P.W."/>
            <person name="Grigoriev I.V."/>
        </authorList>
    </citation>
    <scope>NUCLEOTIDE SEQUENCE</scope>
    <source>
        <strain evidence="5 7">CBS 781.70</strain>
    </source>
</reference>
<dbReference type="PROSITE" id="PS50330">
    <property type="entry name" value="UIM"/>
    <property type="match status" value="1"/>
</dbReference>
<name>A0A6G1FXH4_9PEZI</name>
<feature type="binding site" evidence="2">
    <location>
        <position position="207"/>
    </location>
    <ligand>
        <name>substrate</name>
    </ligand>
</feature>
<dbReference type="RefSeq" id="XP_033531950.1">
    <property type="nucleotide sequence ID" value="XM_033679906.1"/>
</dbReference>
<evidence type="ECO:0000313" key="7">
    <source>
        <dbReference type="RefSeq" id="XP_033531950.1"/>
    </source>
</evidence>
<evidence type="ECO:0000256" key="2">
    <source>
        <dbReference type="PIRSR" id="PIRSR610347-2"/>
    </source>
</evidence>
<dbReference type="InterPro" id="IPR003903">
    <property type="entry name" value="UIM_dom"/>
</dbReference>
<feature type="binding site" evidence="2">
    <location>
        <position position="457"/>
    </location>
    <ligand>
        <name>substrate</name>
    </ligand>
</feature>
<dbReference type="InterPro" id="IPR010347">
    <property type="entry name" value="Tdp1"/>
</dbReference>
<dbReference type="GO" id="GO:0003697">
    <property type="term" value="F:single-stranded DNA binding"/>
    <property type="evidence" value="ECO:0007669"/>
    <property type="project" value="TreeGrafter"/>
</dbReference>
<reference evidence="7" key="2">
    <citation type="submission" date="2020-04" db="EMBL/GenBank/DDBJ databases">
        <authorList>
            <consortium name="NCBI Genome Project"/>
        </authorList>
    </citation>
    <scope>NUCLEOTIDE SEQUENCE</scope>
    <source>
        <strain evidence="7">CBS 781.70</strain>
    </source>
</reference>
<organism evidence="5">
    <name type="scientific">Eremomyces bilateralis CBS 781.70</name>
    <dbReference type="NCBI Taxonomy" id="1392243"/>
    <lineage>
        <taxon>Eukaryota</taxon>
        <taxon>Fungi</taxon>
        <taxon>Dikarya</taxon>
        <taxon>Ascomycota</taxon>
        <taxon>Pezizomycotina</taxon>
        <taxon>Dothideomycetes</taxon>
        <taxon>Dothideomycetes incertae sedis</taxon>
        <taxon>Eremomycetales</taxon>
        <taxon>Eremomycetaceae</taxon>
        <taxon>Eremomyces</taxon>
    </lineage>
</organism>
<dbReference type="Pfam" id="PF06087">
    <property type="entry name" value="Tyr-DNA_phospho"/>
    <property type="match status" value="1"/>
</dbReference>
<dbReference type="Gene3D" id="6.10.140.100">
    <property type="match status" value="1"/>
</dbReference>
<accession>A0A6G1FXH4</accession>
<dbReference type="CDD" id="cd09122">
    <property type="entry name" value="PLDc_Tdp1_1"/>
    <property type="match status" value="1"/>
</dbReference>
<gene>
    <name evidence="5 7" type="ORF">P152DRAFT_460424</name>
</gene>
<dbReference type="SUPFAM" id="SSF56024">
    <property type="entry name" value="Phospholipase D/nuclease"/>
    <property type="match status" value="2"/>
</dbReference>
<feature type="site" description="Interaction with DNA" evidence="3">
    <location>
        <position position="494"/>
    </location>
</feature>
<evidence type="ECO:0000256" key="1">
    <source>
        <dbReference type="PIRSR" id="PIRSR610347-1"/>
    </source>
</evidence>
<proteinExistence type="predicted"/>
<protein>
    <submittedName>
        <fullName evidence="5 7">Phospholipase D/nuclease</fullName>
    </submittedName>
</protein>
<evidence type="ECO:0000313" key="6">
    <source>
        <dbReference type="Proteomes" id="UP000504638"/>
    </source>
</evidence>
<dbReference type="Proteomes" id="UP000504638">
    <property type="component" value="Unplaced"/>
</dbReference>
<sequence>MTSDDEDEELRRAIALSLQDVHGSPLPSDNMASRDVNKSNVNNNTANGKKESAAMIQYGASQASAPHKRRHSSSTISIESDDAGSKKQKLDLEDRKSSPARPDAPPPFPNVRGLLRKTWVFGQPRDNDIKIEEVLRPSDLRLAVLSAFQWDMEWILNKVKPTTKLVFVMEAKEEEVRKQWRTDADHYKNLVLCFPPMPGQVNRMHSKLMLLSFENWIRVVIPTANLVPYDWGESANPNNRVSGVMENSLFLIDLPRRSDGKLTARKDLTDFGRELLSFCESSTFPPYVIDGLLKFDYTNTKHIQFVHSVGGSHIVGPAETGLFGLSRSVRNLGMEVERRKALFVQPSTAKGSEVHVDYATASLGALNYPFISTFYDALLGREVKQPTKGATSNPIQLLKRVFRIFFPTYDTVATSTKGTDSGGTIFLMSKWWNADTFPKELMRDHVSRRAGILSHSKMILVRHVSVASQGDASSSRGAGSIDPAYLYVGSHNLSESAWGKLVTDRATKKLKINCANWECGVIFRIASPEQKGEELDFALCEGGSLDSIPWELPGRPYENHRPWFCMEDFP</sequence>
<evidence type="ECO:0000256" key="3">
    <source>
        <dbReference type="PIRSR" id="PIRSR610347-3"/>
    </source>
</evidence>
<dbReference type="GO" id="GO:0006281">
    <property type="term" value="P:DNA repair"/>
    <property type="evidence" value="ECO:0007669"/>
    <property type="project" value="InterPro"/>
</dbReference>
<evidence type="ECO:0000256" key="4">
    <source>
        <dbReference type="SAM" id="MobiDB-lite"/>
    </source>
</evidence>
<keyword evidence="6" id="KW-1185">Reference proteome</keyword>
<feature type="region of interest" description="Disordered" evidence="4">
    <location>
        <begin position="1"/>
        <end position="109"/>
    </location>
</feature>
<dbReference type="PANTHER" id="PTHR12415:SF4">
    <property type="entry name" value="TYROSYL-DNA PHOSPHODIESTERASE DOMAIN-CONTAINING PROTEIN"/>
    <property type="match status" value="1"/>
</dbReference>
<dbReference type="GO" id="GO:0003690">
    <property type="term" value="F:double-stranded DNA binding"/>
    <property type="evidence" value="ECO:0007669"/>
    <property type="project" value="TreeGrafter"/>
</dbReference>